<name>A0A6C0C7I7_9ZZZZ</name>
<keyword evidence="1" id="KW-0472">Membrane</keyword>
<reference evidence="2" key="1">
    <citation type="journal article" date="2020" name="Nature">
        <title>Giant virus diversity and host interactions through global metagenomics.</title>
        <authorList>
            <person name="Schulz F."/>
            <person name="Roux S."/>
            <person name="Paez-Espino D."/>
            <person name="Jungbluth S."/>
            <person name="Walsh D.A."/>
            <person name="Denef V.J."/>
            <person name="McMahon K.D."/>
            <person name="Konstantinidis K.T."/>
            <person name="Eloe-Fadrosh E.A."/>
            <person name="Kyrpides N.C."/>
            <person name="Woyke T."/>
        </authorList>
    </citation>
    <scope>NUCLEOTIDE SEQUENCE</scope>
    <source>
        <strain evidence="2">GVMAG-M-3300020192-26</strain>
    </source>
</reference>
<sequence length="83" mass="9733">MLAGYGRLFIVDSIKYDIYTGCPKDMSLCAKEEKLRFYIRDMSFCIDTAKVVALFCIIMMSPLLFFGIYDDDLYVKRLDKFDK</sequence>
<feature type="transmembrane region" description="Helical" evidence="1">
    <location>
        <begin position="44"/>
        <end position="69"/>
    </location>
</feature>
<evidence type="ECO:0000256" key="1">
    <source>
        <dbReference type="SAM" id="Phobius"/>
    </source>
</evidence>
<protein>
    <submittedName>
        <fullName evidence="2">Uncharacterized protein</fullName>
    </submittedName>
</protein>
<keyword evidence="1" id="KW-1133">Transmembrane helix</keyword>
<dbReference type="EMBL" id="MN739354">
    <property type="protein sequence ID" value="QHT00317.1"/>
    <property type="molecule type" value="Genomic_DNA"/>
</dbReference>
<proteinExistence type="predicted"/>
<dbReference type="AlphaFoldDB" id="A0A6C0C7I7"/>
<evidence type="ECO:0000313" key="2">
    <source>
        <dbReference type="EMBL" id="QHT00317.1"/>
    </source>
</evidence>
<keyword evidence="1" id="KW-0812">Transmembrane</keyword>
<organism evidence="2">
    <name type="scientific">viral metagenome</name>
    <dbReference type="NCBI Taxonomy" id="1070528"/>
    <lineage>
        <taxon>unclassified sequences</taxon>
        <taxon>metagenomes</taxon>
        <taxon>organismal metagenomes</taxon>
    </lineage>
</organism>
<accession>A0A6C0C7I7</accession>